<dbReference type="Gene3D" id="1.10.630.10">
    <property type="entry name" value="Cytochrome P450"/>
    <property type="match status" value="1"/>
</dbReference>
<sequence length="410" mass="46189">WLLNRILVPKPLPGIPYSRLTRWMPCGDLLSLGAHSIRAGSTFDWLSSQCIKHRSSIVQIMVPSFSTRTPVLLISDLRQIKDIIVKRVHEIDRATLIQFWFNTVVPNATTGMQTTLSFKRQRRLWNCMLTPDFLDTVATPAFEAAIRRSIELWTIKAQMTDGSSFAAYDDICRTTLESMWKVLLGRDLGLAGASISYIQEKGDPNTSTVQSPSFPFFFQDFRTLMTGLLWVVTGITPRIYKFVINRIPRFRLAKTRTHATLNSIVYNTREHLKANIPTIRCGLSEVLKQQDDTVSDVALIDEILELLITGHETTATTTAWGLKYLADHQEVQEQLHIALKQAFPDATKSNLPSGLNIAQAEIPYLDAVLAEILRMACTGPVLFRETLTDCEIMGHHVPAFTPILLITQPP</sequence>
<dbReference type="PANTHER" id="PTHR24305">
    <property type="entry name" value="CYTOCHROME P450"/>
    <property type="match status" value="1"/>
</dbReference>
<dbReference type="RefSeq" id="XP_018060778.1">
    <property type="nucleotide sequence ID" value="XM_018208406.1"/>
</dbReference>
<dbReference type="Proteomes" id="UP000070700">
    <property type="component" value="Unassembled WGS sequence"/>
</dbReference>
<feature type="non-terminal residue" evidence="5">
    <location>
        <position position="1"/>
    </location>
</feature>
<evidence type="ECO:0000256" key="3">
    <source>
        <dbReference type="ARBA" id="ARBA00022723"/>
    </source>
</evidence>
<dbReference type="PANTHER" id="PTHR24305:SF232">
    <property type="entry name" value="P450, PUTATIVE (EUROFUNG)-RELATED"/>
    <property type="match status" value="1"/>
</dbReference>
<dbReference type="Pfam" id="PF00067">
    <property type="entry name" value="p450"/>
    <property type="match status" value="1"/>
</dbReference>
<protein>
    <submittedName>
        <fullName evidence="5">Cytochrome P450</fullName>
    </submittedName>
</protein>
<dbReference type="GO" id="GO:0016705">
    <property type="term" value="F:oxidoreductase activity, acting on paired donors, with incorporation or reduction of molecular oxygen"/>
    <property type="evidence" value="ECO:0007669"/>
    <property type="project" value="InterPro"/>
</dbReference>
<accession>A0A132B2E7</accession>
<dbReference type="GO" id="GO:0020037">
    <property type="term" value="F:heme binding"/>
    <property type="evidence" value="ECO:0007669"/>
    <property type="project" value="InterPro"/>
</dbReference>
<reference evidence="5 6" key="1">
    <citation type="submission" date="2015-10" db="EMBL/GenBank/DDBJ databases">
        <title>Full genome of DAOMC 229536 Phialocephala scopiformis, a fungal endophyte of spruce producing the potent anti-insectan compound rugulosin.</title>
        <authorList>
            <consortium name="DOE Joint Genome Institute"/>
            <person name="Walker A.K."/>
            <person name="Frasz S.L."/>
            <person name="Seifert K.A."/>
            <person name="Miller J.D."/>
            <person name="Mondo S.J."/>
            <person name="Labutti K."/>
            <person name="Lipzen A."/>
            <person name="Dockter R."/>
            <person name="Kennedy M."/>
            <person name="Grigoriev I.V."/>
            <person name="Spatafora J.W."/>
        </authorList>
    </citation>
    <scope>NUCLEOTIDE SEQUENCE [LARGE SCALE GENOMIC DNA]</scope>
    <source>
        <strain evidence="5 6">CBS 120377</strain>
    </source>
</reference>
<dbReference type="GO" id="GO:0005506">
    <property type="term" value="F:iron ion binding"/>
    <property type="evidence" value="ECO:0007669"/>
    <property type="project" value="InterPro"/>
</dbReference>
<evidence type="ECO:0000256" key="1">
    <source>
        <dbReference type="ARBA" id="ARBA00001971"/>
    </source>
</evidence>
<keyword evidence="6" id="KW-1185">Reference proteome</keyword>
<proteinExistence type="inferred from homology"/>
<evidence type="ECO:0000256" key="4">
    <source>
        <dbReference type="ARBA" id="ARBA00023004"/>
    </source>
</evidence>
<evidence type="ECO:0000256" key="2">
    <source>
        <dbReference type="ARBA" id="ARBA00010617"/>
    </source>
</evidence>
<dbReference type="OrthoDB" id="1470350at2759"/>
<evidence type="ECO:0000313" key="5">
    <source>
        <dbReference type="EMBL" id="KUJ06423.1"/>
    </source>
</evidence>
<dbReference type="SUPFAM" id="SSF48264">
    <property type="entry name" value="Cytochrome P450"/>
    <property type="match status" value="1"/>
</dbReference>
<name>A0A132B2E7_MOLSC</name>
<dbReference type="InterPro" id="IPR036396">
    <property type="entry name" value="Cyt_P450_sf"/>
</dbReference>
<dbReference type="InParanoid" id="A0A132B2E7"/>
<dbReference type="InterPro" id="IPR050121">
    <property type="entry name" value="Cytochrome_P450_monoxygenase"/>
</dbReference>
<dbReference type="PRINTS" id="PR00463">
    <property type="entry name" value="EP450I"/>
</dbReference>
<dbReference type="AlphaFoldDB" id="A0A132B2E7"/>
<gene>
    <name evidence="5" type="ORF">LY89DRAFT_557882</name>
</gene>
<dbReference type="GeneID" id="28818132"/>
<organism evidence="5 6">
    <name type="scientific">Mollisia scopiformis</name>
    <name type="common">Conifer needle endophyte fungus</name>
    <name type="synonym">Phialocephala scopiformis</name>
    <dbReference type="NCBI Taxonomy" id="149040"/>
    <lineage>
        <taxon>Eukaryota</taxon>
        <taxon>Fungi</taxon>
        <taxon>Dikarya</taxon>
        <taxon>Ascomycota</taxon>
        <taxon>Pezizomycotina</taxon>
        <taxon>Leotiomycetes</taxon>
        <taxon>Helotiales</taxon>
        <taxon>Mollisiaceae</taxon>
        <taxon>Mollisia</taxon>
    </lineage>
</organism>
<dbReference type="GO" id="GO:0004497">
    <property type="term" value="F:monooxygenase activity"/>
    <property type="evidence" value="ECO:0007669"/>
    <property type="project" value="InterPro"/>
</dbReference>
<dbReference type="EMBL" id="KQ947447">
    <property type="protein sequence ID" value="KUJ06423.1"/>
    <property type="molecule type" value="Genomic_DNA"/>
</dbReference>
<dbReference type="InterPro" id="IPR002401">
    <property type="entry name" value="Cyt_P450_E_grp-I"/>
</dbReference>
<comment type="cofactor">
    <cofactor evidence="1">
        <name>heme</name>
        <dbReference type="ChEBI" id="CHEBI:30413"/>
    </cofactor>
</comment>
<dbReference type="KEGG" id="psco:LY89DRAFT_557882"/>
<keyword evidence="4" id="KW-0408">Iron</keyword>
<evidence type="ECO:0000313" key="6">
    <source>
        <dbReference type="Proteomes" id="UP000070700"/>
    </source>
</evidence>
<keyword evidence="3" id="KW-0479">Metal-binding</keyword>
<dbReference type="InterPro" id="IPR001128">
    <property type="entry name" value="Cyt_P450"/>
</dbReference>
<comment type="similarity">
    <text evidence="2">Belongs to the cytochrome P450 family.</text>
</comment>
<feature type="non-terminal residue" evidence="5">
    <location>
        <position position="410"/>
    </location>
</feature>